<dbReference type="GeneID" id="24097860"/>
<dbReference type="STRING" id="599839.J4H3A8"/>
<name>J4H3A8_9APHY</name>
<evidence type="ECO:0000313" key="3">
    <source>
        <dbReference type="Proteomes" id="UP000006352"/>
    </source>
</evidence>
<keyword evidence="3" id="KW-1185">Reference proteome</keyword>
<reference evidence="2 3" key="1">
    <citation type="journal article" date="2012" name="Appl. Environ. Microbiol.">
        <title>Short-read sequencing for genomic analysis of the brown rot fungus Fibroporia radiculosa.</title>
        <authorList>
            <person name="Tang J.D."/>
            <person name="Perkins A.D."/>
            <person name="Sonstegard T.S."/>
            <person name="Schroeder S.G."/>
            <person name="Burgess S.C."/>
            <person name="Diehl S.V."/>
        </authorList>
    </citation>
    <scope>NUCLEOTIDE SEQUENCE [LARGE SCALE GENOMIC DNA]</scope>
    <source>
        <strain evidence="2 3">TFFH 294</strain>
    </source>
</reference>
<keyword evidence="1" id="KW-0812">Transmembrane</keyword>
<dbReference type="HOGENOM" id="CLU_050250_3_0_1"/>
<dbReference type="AlphaFoldDB" id="J4H3A8"/>
<dbReference type="RefSeq" id="XP_012182232.1">
    <property type="nucleotide sequence ID" value="XM_012326842.1"/>
</dbReference>
<evidence type="ECO:0000256" key="1">
    <source>
        <dbReference type="SAM" id="Phobius"/>
    </source>
</evidence>
<sequence length="329" mass="37893">MSYGRYTPPPCYTAPNANSPLLPNERLSSPPASSNGIIRVIKWCFVVLVLGLVLFSWSREQTIRAHQDAVSKREQAVLIQERAVARREEVVLHKEGSLFTLEVQLRQKEHAVRDSEDAVARRENAVYAQEREVSRREQAISVRERSVVYREDTVRAREEAMRADDERRIRAHLIWTDPVAEQRCLSYEKRMYHAELQNVPEGENAQKWCMQTSINIHGIAYDHPDSCTMVQADGGMKVIGHWTVTGNEPTCRTWWGNHEKKECFGSHQRRVEAHLYNHQQPWDNWSEMCFSTPSDFAWQSFAHPDTCENAGTGGIIGSWFINVDTKECP</sequence>
<proteinExistence type="predicted"/>
<feature type="transmembrane region" description="Helical" evidence="1">
    <location>
        <begin position="36"/>
        <end position="57"/>
    </location>
</feature>
<protein>
    <submittedName>
        <fullName evidence="2">Uncharacterized protein</fullName>
    </submittedName>
</protein>
<dbReference type="InParanoid" id="J4H3A8"/>
<gene>
    <name evidence="2" type="ORF">FIBRA_05064</name>
</gene>
<evidence type="ECO:0000313" key="2">
    <source>
        <dbReference type="EMBL" id="CCM02949.1"/>
    </source>
</evidence>
<accession>J4H3A8</accession>
<dbReference type="Proteomes" id="UP000006352">
    <property type="component" value="Unassembled WGS sequence"/>
</dbReference>
<organism evidence="2 3">
    <name type="scientific">Fibroporia radiculosa</name>
    <dbReference type="NCBI Taxonomy" id="599839"/>
    <lineage>
        <taxon>Eukaryota</taxon>
        <taxon>Fungi</taxon>
        <taxon>Dikarya</taxon>
        <taxon>Basidiomycota</taxon>
        <taxon>Agaricomycotina</taxon>
        <taxon>Agaricomycetes</taxon>
        <taxon>Polyporales</taxon>
        <taxon>Fibroporiaceae</taxon>
        <taxon>Fibroporia</taxon>
    </lineage>
</organism>
<dbReference type="OrthoDB" id="3153758at2759"/>
<dbReference type="EMBL" id="HE797096">
    <property type="protein sequence ID" value="CCM02949.1"/>
    <property type="molecule type" value="Genomic_DNA"/>
</dbReference>
<keyword evidence="1" id="KW-0472">Membrane</keyword>
<keyword evidence="1" id="KW-1133">Transmembrane helix</keyword>